<feature type="region of interest" description="Disordered" evidence="9">
    <location>
        <begin position="109"/>
        <end position="128"/>
    </location>
</feature>
<keyword evidence="7 8" id="KW-0206">Cytoskeleton</keyword>
<evidence type="ECO:0000256" key="5">
    <source>
        <dbReference type="ARBA" id="ARBA00022490"/>
    </source>
</evidence>
<dbReference type="SUPFAM" id="SSF90096">
    <property type="entry name" value="Subunits of heterodimeric actin filament capping protein Capz"/>
    <property type="match status" value="1"/>
</dbReference>
<accession>A0A0D6ELK7</accession>
<keyword evidence="4 8" id="KW-0117">Actin capping</keyword>
<dbReference type="EMBL" id="CENE01000010">
    <property type="protein sequence ID" value="CEQ40892.1"/>
    <property type="molecule type" value="Genomic_DNA"/>
</dbReference>
<dbReference type="PROSITE" id="PS00231">
    <property type="entry name" value="F_ACTIN_CAPPING_BETA"/>
    <property type="match status" value="1"/>
</dbReference>
<dbReference type="GO" id="GO:0051015">
    <property type="term" value="F:actin filament binding"/>
    <property type="evidence" value="ECO:0007669"/>
    <property type="project" value="UniProtKB-ARBA"/>
</dbReference>
<evidence type="ECO:0000256" key="8">
    <source>
        <dbReference type="RuleBase" id="RU365078"/>
    </source>
</evidence>
<dbReference type="GO" id="GO:0005737">
    <property type="term" value="C:cytoplasm"/>
    <property type="evidence" value="ECO:0007669"/>
    <property type="project" value="InterPro"/>
</dbReference>
<dbReference type="Pfam" id="PF01115">
    <property type="entry name" value="F_actin_cap_B"/>
    <property type="match status" value="2"/>
</dbReference>
<keyword evidence="5 8" id="KW-0963">Cytoplasm</keyword>
<keyword evidence="6 8" id="KW-0009">Actin-binding</keyword>
<dbReference type="PANTHER" id="PTHR10619">
    <property type="entry name" value="F-ACTIN-CAPPING PROTEIN SUBUNIT BETA"/>
    <property type="match status" value="1"/>
</dbReference>
<dbReference type="AlphaFoldDB" id="A0A0D6ELK7"/>
<evidence type="ECO:0000256" key="6">
    <source>
        <dbReference type="ARBA" id="ARBA00023203"/>
    </source>
</evidence>
<dbReference type="InterPro" id="IPR043175">
    <property type="entry name" value="CAPZB_N"/>
</dbReference>
<comment type="subunit">
    <text evidence="8">Heterodimer of an alpha and a beta subunit.</text>
</comment>
<dbReference type="GO" id="GO:0000902">
    <property type="term" value="P:cell morphogenesis"/>
    <property type="evidence" value="ECO:0007669"/>
    <property type="project" value="TreeGrafter"/>
</dbReference>
<evidence type="ECO:0000256" key="1">
    <source>
        <dbReference type="ARBA" id="ARBA00004245"/>
    </source>
</evidence>
<evidence type="ECO:0000256" key="7">
    <source>
        <dbReference type="ARBA" id="ARBA00023212"/>
    </source>
</evidence>
<dbReference type="PRINTS" id="PR00192">
    <property type="entry name" value="FACTINCAPB"/>
</dbReference>
<dbReference type="FunFam" id="1.20.58.570:FF:000001">
    <property type="entry name" value="F-actin-capping protein subunit beta"/>
    <property type="match status" value="1"/>
</dbReference>
<evidence type="ECO:0000256" key="9">
    <source>
        <dbReference type="SAM" id="MobiDB-lite"/>
    </source>
</evidence>
<protein>
    <recommendedName>
        <fullName evidence="3 8">F-actin-capping protein subunit beta</fullName>
    </recommendedName>
</protein>
<evidence type="ECO:0000256" key="2">
    <source>
        <dbReference type="ARBA" id="ARBA00006039"/>
    </source>
</evidence>
<dbReference type="InterPro" id="IPR037282">
    <property type="entry name" value="CapZ_alpha/beta"/>
</dbReference>
<dbReference type="InterPro" id="IPR001698">
    <property type="entry name" value="CAPZB"/>
</dbReference>
<comment type="function">
    <text evidence="8">F-actin-capping proteins bind in a Ca(2+)-independent manner to the fast growing ends of actin filaments (barbed end) thereby blocking the exchange of subunits at these ends. Unlike other capping proteins (such as gelsolin and severin), these proteins do not sever actin filaments.</text>
</comment>
<evidence type="ECO:0000313" key="10">
    <source>
        <dbReference type="EMBL" id="CEQ40892.1"/>
    </source>
</evidence>
<dbReference type="InterPro" id="IPR042276">
    <property type="entry name" value="CapZ_alpha/beta_2"/>
</dbReference>
<dbReference type="GO" id="GO:0051016">
    <property type="term" value="P:barbed-end actin filament capping"/>
    <property type="evidence" value="ECO:0007669"/>
    <property type="project" value="UniProtKB-UniRule"/>
</dbReference>
<evidence type="ECO:0000256" key="3">
    <source>
        <dbReference type="ARBA" id="ARBA00021859"/>
    </source>
</evidence>
<name>A0A0D6ELK7_SPOSA</name>
<evidence type="ECO:0000313" key="11">
    <source>
        <dbReference type="Proteomes" id="UP000243876"/>
    </source>
</evidence>
<proteinExistence type="inferred from homology"/>
<comment type="subcellular location">
    <subcellularLocation>
        <location evidence="1 8">Cytoplasm</location>
        <location evidence="1 8">Cytoskeleton</location>
    </subcellularLocation>
</comment>
<dbReference type="Gene3D" id="1.20.58.570">
    <property type="match status" value="1"/>
</dbReference>
<dbReference type="GO" id="GO:0030036">
    <property type="term" value="P:actin cytoskeleton organization"/>
    <property type="evidence" value="ECO:0007669"/>
    <property type="project" value="InterPro"/>
</dbReference>
<dbReference type="Gene3D" id="3.90.1150.210">
    <property type="entry name" value="F-actin capping protein, beta subunit"/>
    <property type="match status" value="1"/>
</dbReference>
<reference evidence="11" key="1">
    <citation type="submission" date="2015-02" db="EMBL/GenBank/DDBJ databases">
        <authorList>
            <person name="Gon?alves P."/>
        </authorList>
    </citation>
    <scope>NUCLEOTIDE SEQUENCE [LARGE SCALE GENOMIC DNA]</scope>
</reference>
<organism evidence="10 11">
    <name type="scientific">Sporidiobolus salmonicolor</name>
    <name type="common">Yeast-like fungus</name>
    <name type="synonym">Sporobolomyces salmonicolor</name>
    <dbReference type="NCBI Taxonomy" id="5005"/>
    <lineage>
        <taxon>Eukaryota</taxon>
        <taxon>Fungi</taxon>
        <taxon>Dikarya</taxon>
        <taxon>Basidiomycota</taxon>
        <taxon>Pucciniomycotina</taxon>
        <taxon>Microbotryomycetes</taxon>
        <taxon>Sporidiobolales</taxon>
        <taxon>Sporidiobolaceae</taxon>
        <taxon>Sporobolomyces</taxon>
    </lineage>
</organism>
<evidence type="ECO:0000256" key="4">
    <source>
        <dbReference type="ARBA" id="ARBA00022467"/>
    </source>
</evidence>
<gene>
    <name evidence="10" type="primary">SPOSA6832_02550</name>
</gene>
<dbReference type="InterPro" id="IPR019771">
    <property type="entry name" value="F-actin_capping_bsu_CS"/>
</dbReference>
<dbReference type="GO" id="GO:0008290">
    <property type="term" value="C:F-actin capping protein complex"/>
    <property type="evidence" value="ECO:0007669"/>
    <property type="project" value="UniProtKB-UniRule"/>
</dbReference>
<comment type="similarity">
    <text evidence="2 8">Belongs to the F-actin-capping protein beta subunit family.</text>
</comment>
<sequence length="377" mass="41939">MSNEDSLTASLDLLRRLPPQSIESNLDLLVNILPDLADDLLSSVDQPLKVQVDDTAREYLVCDYNRDGDSYRSPWTNTYAPPLSDGTAPSPQLRKLEVAMNEAFDVYRSGRTRSSRRRGPPTDTRNRHRRYYEGGVSSVYLWDVDDGFAGVVLVKKSELEILLIFHPRARLAVGTRLRGSDSRGWCALTATDSAASTASWDSVHVFESTPRGRTAHYKLTSTVMLYMTKPLKAGQEQGEGISSEGEVALGGSMTRQHELSAPLDSSSPTQIAQSHLENVGKMVEDMEIKMRNLLGEVYFSSEWGFSWFLSLVETWFFPLPSVEERERELIPSAPSLSTETKDILSSLRSSSGFGEQAKQRALQGELVGLLRGRRVAT</sequence>
<feature type="compositionally biased region" description="Basic residues" evidence="9">
    <location>
        <begin position="110"/>
        <end position="119"/>
    </location>
</feature>
<dbReference type="OrthoDB" id="9979678at2759"/>
<feature type="non-terminal residue" evidence="10">
    <location>
        <position position="1"/>
    </location>
</feature>
<dbReference type="Proteomes" id="UP000243876">
    <property type="component" value="Unassembled WGS sequence"/>
</dbReference>
<keyword evidence="11" id="KW-1185">Reference proteome</keyword>
<dbReference type="PANTHER" id="PTHR10619:SF0">
    <property type="entry name" value="F-ACTIN-CAPPING PROTEIN SUBUNIT BETA ISOFORMS 1 AND 2"/>
    <property type="match status" value="1"/>
</dbReference>